<feature type="domain" description="Acylphosphatase-like" evidence="7">
    <location>
        <begin position="3"/>
        <end position="90"/>
    </location>
</feature>
<organism evidence="8 9">
    <name type="scientific">Bacillus benzoevorans</name>
    <dbReference type="NCBI Taxonomy" id="1456"/>
    <lineage>
        <taxon>Bacteria</taxon>
        <taxon>Bacillati</taxon>
        <taxon>Bacillota</taxon>
        <taxon>Bacilli</taxon>
        <taxon>Bacillales</taxon>
        <taxon>Bacillaceae</taxon>
        <taxon>Bacillus</taxon>
    </lineage>
</organism>
<dbReference type="PROSITE" id="PS00151">
    <property type="entry name" value="ACYLPHOSPHATASE_2"/>
    <property type="match status" value="1"/>
</dbReference>
<dbReference type="EC" id="3.6.1.7" evidence="2 5"/>
<evidence type="ECO:0000256" key="6">
    <source>
        <dbReference type="RuleBase" id="RU004168"/>
    </source>
</evidence>
<dbReference type="SUPFAM" id="SSF54975">
    <property type="entry name" value="Acylphosphatase/BLUF domain-like"/>
    <property type="match status" value="1"/>
</dbReference>
<evidence type="ECO:0000256" key="1">
    <source>
        <dbReference type="ARBA" id="ARBA00005614"/>
    </source>
</evidence>
<dbReference type="InterPro" id="IPR001792">
    <property type="entry name" value="Acylphosphatase-like_dom"/>
</dbReference>
<comment type="caution">
    <text evidence="8">The sequence shown here is derived from an EMBL/GenBank/DDBJ whole genome shotgun (WGS) entry which is preliminary data.</text>
</comment>
<dbReference type="GO" id="GO:0003998">
    <property type="term" value="F:acylphosphatase activity"/>
    <property type="evidence" value="ECO:0007669"/>
    <property type="project" value="UniProtKB-EC"/>
</dbReference>
<dbReference type="EMBL" id="JACHGK010000020">
    <property type="protein sequence ID" value="MBB6447343.1"/>
    <property type="molecule type" value="Genomic_DNA"/>
</dbReference>
<evidence type="ECO:0000256" key="2">
    <source>
        <dbReference type="ARBA" id="ARBA00012150"/>
    </source>
</evidence>
<gene>
    <name evidence="8" type="ORF">HNR53_004023</name>
</gene>
<proteinExistence type="inferred from homology"/>
<dbReference type="InterPro" id="IPR036046">
    <property type="entry name" value="Acylphosphatase-like_dom_sf"/>
</dbReference>
<comment type="catalytic activity">
    <reaction evidence="4 5">
        <text>an acyl phosphate + H2O = a carboxylate + phosphate + H(+)</text>
        <dbReference type="Rhea" id="RHEA:14965"/>
        <dbReference type="ChEBI" id="CHEBI:15377"/>
        <dbReference type="ChEBI" id="CHEBI:15378"/>
        <dbReference type="ChEBI" id="CHEBI:29067"/>
        <dbReference type="ChEBI" id="CHEBI:43474"/>
        <dbReference type="ChEBI" id="CHEBI:59918"/>
        <dbReference type="EC" id="3.6.1.7"/>
    </reaction>
</comment>
<dbReference type="Pfam" id="PF00708">
    <property type="entry name" value="Acylphosphatase"/>
    <property type="match status" value="1"/>
</dbReference>
<feature type="active site" evidence="5">
    <location>
        <position position="36"/>
    </location>
</feature>
<dbReference type="PROSITE" id="PS51160">
    <property type="entry name" value="ACYLPHOSPHATASE_3"/>
    <property type="match status" value="1"/>
</dbReference>
<evidence type="ECO:0000256" key="4">
    <source>
        <dbReference type="ARBA" id="ARBA00047645"/>
    </source>
</evidence>
<feature type="active site" evidence="5">
    <location>
        <position position="18"/>
    </location>
</feature>
<evidence type="ECO:0000313" key="9">
    <source>
        <dbReference type="Proteomes" id="UP000531594"/>
    </source>
</evidence>
<dbReference type="PANTHER" id="PTHR47268">
    <property type="entry name" value="ACYLPHOSPHATASE"/>
    <property type="match status" value="1"/>
</dbReference>
<dbReference type="InterPro" id="IPR020456">
    <property type="entry name" value="Acylphosphatase"/>
</dbReference>
<dbReference type="RefSeq" id="WP_184529198.1">
    <property type="nucleotide sequence ID" value="NZ_JACHGK010000020.1"/>
</dbReference>
<dbReference type="Gene3D" id="3.30.70.100">
    <property type="match status" value="1"/>
</dbReference>
<evidence type="ECO:0000256" key="3">
    <source>
        <dbReference type="ARBA" id="ARBA00015991"/>
    </source>
</evidence>
<reference evidence="8 9" key="1">
    <citation type="submission" date="2020-08" db="EMBL/GenBank/DDBJ databases">
        <title>Genomic Encyclopedia of Type Strains, Phase IV (KMG-IV): sequencing the most valuable type-strain genomes for metagenomic binning, comparative biology and taxonomic classification.</title>
        <authorList>
            <person name="Goeker M."/>
        </authorList>
    </citation>
    <scope>NUCLEOTIDE SEQUENCE [LARGE SCALE GENOMIC DNA]</scope>
    <source>
        <strain evidence="8 9">DSM 5391</strain>
    </source>
</reference>
<name>A0A7X0LX32_9BACI</name>
<evidence type="ECO:0000259" key="7">
    <source>
        <dbReference type="PROSITE" id="PS51160"/>
    </source>
</evidence>
<dbReference type="Proteomes" id="UP000531594">
    <property type="component" value="Unassembled WGS sequence"/>
</dbReference>
<dbReference type="InterPro" id="IPR017968">
    <property type="entry name" value="Acylphosphatase_CS"/>
</dbReference>
<sequence length="90" mass="10367">MIQLHIIVFGKVQGVGYRYFSQMKAVQYGVKGWAKNLPDGSVEIIALGTNDQLEPFTEELRKGNPFSKINNMEITEMDQIEHFHSFTIKY</sequence>
<accession>A0A7X0LX32</accession>
<comment type="similarity">
    <text evidence="1 6">Belongs to the acylphosphatase family.</text>
</comment>
<protein>
    <recommendedName>
        <fullName evidence="3 5">acylphosphatase</fullName>
        <ecNumber evidence="2 5">3.6.1.7</ecNumber>
    </recommendedName>
</protein>
<keyword evidence="5 8" id="KW-0378">Hydrolase</keyword>
<evidence type="ECO:0000256" key="5">
    <source>
        <dbReference type="PROSITE-ProRule" id="PRU00520"/>
    </source>
</evidence>
<evidence type="ECO:0000313" key="8">
    <source>
        <dbReference type="EMBL" id="MBB6447343.1"/>
    </source>
</evidence>
<keyword evidence="9" id="KW-1185">Reference proteome</keyword>
<dbReference type="AlphaFoldDB" id="A0A7X0LX32"/>
<dbReference type="PANTHER" id="PTHR47268:SF4">
    <property type="entry name" value="ACYLPHOSPHATASE"/>
    <property type="match status" value="1"/>
</dbReference>